<gene>
    <name evidence="3" type="ORF">WL29_21995</name>
</gene>
<dbReference type="Gene3D" id="1.10.10.10">
    <property type="entry name" value="Winged helix-like DNA-binding domain superfamily/Winged helix DNA-binding domain"/>
    <property type="match status" value="1"/>
</dbReference>
<feature type="region of interest" description="Disordered" evidence="2">
    <location>
        <begin position="1"/>
        <end position="55"/>
    </location>
</feature>
<proteinExistence type="predicted"/>
<organism evidence="3 4">
    <name type="scientific">Burkholderia ubonensis</name>
    <dbReference type="NCBI Taxonomy" id="101571"/>
    <lineage>
        <taxon>Bacteria</taxon>
        <taxon>Pseudomonadati</taxon>
        <taxon>Pseudomonadota</taxon>
        <taxon>Betaproteobacteria</taxon>
        <taxon>Burkholderiales</taxon>
        <taxon>Burkholderiaceae</taxon>
        <taxon>Burkholderia</taxon>
        <taxon>Burkholderia cepacia complex</taxon>
    </lineage>
</organism>
<dbReference type="InterPro" id="IPR036390">
    <property type="entry name" value="WH_DNA-bd_sf"/>
</dbReference>
<dbReference type="EMBL" id="LPHD01000049">
    <property type="protein sequence ID" value="KWA84041.1"/>
    <property type="molecule type" value="Genomic_DNA"/>
</dbReference>
<comment type="caution">
    <text evidence="3">The sequence shown here is derived from an EMBL/GenBank/DDBJ whole genome shotgun (WGS) entry which is preliminary data.</text>
</comment>
<evidence type="ECO:0000313" key="4">
    <source>
        <dbReference type="Proteomes" id="UP000060630"/>
    </source>
</evidence>
<keyword evidence="1" id="KW-0175">Coiled coil</keyword>
<dbReference type="RefSeq" id="WP_060192439.1">
    <property type="nucleotide sequence ID" value="NZ_LPHD01000049.1"/>
</dbReference>
<evidence type="ECO:0000256" key="2">
    <source>
        <dbReference type="SAM" id="MobiDB-lite"/>
    </source>
</evidence>
<feature type="coiled-coil region" evidence="1">
    <location>
        <begin position="412"/>
        <end position="450"/>
    </location>
</feature>
<reference evidence="3 4" key="1">
    <citation type="submission" date="2015-11" db="EMBL/GenBank/DDBJ databases">
        <title>Expanding the genomic diversity of Burkholderia species for the development of highly accurate diagnostics.</title>
        <authorList>
            <person name="Sahl J."/>
            <person name="Keim P."/>
            <person name="Wagner D."/>
        </authorList>
    </citation>
    <scope>NUCLEOTIDE SEQUENCE [LARGE SCALE GENOMIC DNA]</scope>
    <source>
        <strain evidence="3 4">MSMB2087WGS</strain>
    </source>
</reference>
<dbReference type="Pfam" id="PF21205">
    <property type="entry name" value="Rep3_C"/>
    <property type="match status" value="1"/>
</dbReference>
<dbReference type="InterPro" id="IPR036388">
    <property type="entry name" value="WH-like_DNA-bd_sf"/>
</dbReference>
<name>A0A106QCN3_9BURK</name>
<sequence length="538" mass="61128">MTKRVPPASQADTPSELQDEPVDGEAPTPQMRIVDEDEPTGDFHVTTAPESGPGPQGWLFPPDELLLPDALNSYRKPVVAIHAIPERRDVSMKLSSRKLMEALPLAVQLDLRSRNKAEEQELIRKIREDRAAPLFEVRTKELARLAGLTGQNMKRIHDLLAELVGFPFIWNVLGEDGSVEFETVASLLIRRDKGVGSKEGYTRFALEPEILLWYLEPKMWATLSWTTMTSIGRSAGPGQEAAYGLYQNIWRYLNTSQKITPAHDLATWIDLIIGPSRFVKVNAAGEKEVEDYKDFKRRYLVPGLEILNAHPALNHTVEMEEKKSGKRVARLRFKFIEKRQGSFDLPLGWPPAALKYLEEIGYSEKDIATLSQLYLYEQVAEALKRLPAAEQRLRQKGSQVYSRKAFFSGILANVAKGEAQTAEEEARLLLEAQKRQQQEMEEQRMTAQQSKFSAHQRGLITAGLQSLPDEERTALIQEHLAAKPEDRIMYKPGDYGLPYMVLFCKWLAAAHPELYAAWLPEPKDNNFQSWLIWQLANR</sequence>
<dbReference type="SUPFAM" id="SSF46785">
    <property type="entry name" value="Winged helix' DNA-binding domain"/>
    <property type="match status" value="1"/>
</dbReference>
<protein>
    <submittedName>
        <fullName evidence="3">Uncharacterized protein</fullName>
    </submittedName>
</protein>
<dbReference type="Proteomes" id="UP000060630">
    <property type="component" value="Unassembled WGS sequence"/>
</dbReference>
<evidence type="ECO:0000256" key="1">
    <source>
        <dbReference type="SAM" id="Coils"/>
    </source>
</evidence>
<evidence type="ECO:0000313" key="3">
    <source>
        <dbReference type="EMBL" id="KWA84041.1"/>
    </source>
</evidence>
<dbReference type="AlphaFoldDB" id="A0A106QCN3"/>
<accession>A0A106QCN3</accession>